<evidence type="ECO:0008006" key="3">
    <source>
        <dbReference type="Google" id="ProtNLM"/>
    </source>
</evidence>
<proteinExistence type="predicted"/>
<name>A0A2T9X9R0_9CREN</name>
<comment type="caution">
    <text evidence="1">The sequence shown here is derived from an EMBL/GenBank/DDBJ whole genome shotgun (WGS) entry which is preliminary data.</text>
</comment>
<gene>
    <name evidence="1" type="ORF">DDW13_02075</name>
</gene>
<evidence type="ECO:0000313" key="1">
    <source>
        <dbReference type="EMBL" id="PVU76824.1"/>
    </source>
</evidence>
<reference evidence="1 2" key="1">
    <citation type="journal article" date="2015" name="Appl. Environ. Microbiol.">
        <title>Nanoarchaeota, Their Sulfolobales Host, and Nanoarchaeota Virus Distribution across Yellowstone National Park Hot Springs.</title>
        <authorList>
            <person name="Munson-McGee J.H."/>
            <person name="Field E.K."/>
            <person name="Bateson M."/>
            <person name="Rooney C."/>
            <person name="Stepanauskas R."/>
            <person name="Young M.J."/>
        </authorList>
    </citation>
    <scope>NUCLEOTIDE SEQUENCE [LARGE SCALE GENOMIC DNA]</scope>
    <source>
        <strain evidence="1">SCGC AC-742_N10</strain>
    </source>
</reference>
<sequence>MKLILISSLLSILVVLTIIYVTPSTTPFSVFSNSPLGLSSIEKYFTPSNNVVIIVQPQQNVTQLVKKILINNGTVILVGDNSVINNTLKKFGAYIGSCIIRDNVFNAGNDSEIEVFYKGNLAVFFDSHPIYNVTPLVESSPYSYTITQKGPFTVVGMIKVHNMGRIVVISSPYVLTNYYIKENLNFLYAIIGKSAYIYPNVFSPLDYVKALLNQLSDYSYIVLLLSLAIFRLKFKRKNEQSKTMLKRLLSLHPDWDENVLRRIYDDRGEE</sequence>
<dbReference type="EMBL" id="QEFD01000064">
    <property type="protein sequence ID" value="PVU76824.1"/>
    <property type="molecule type" value="Genomic_DNA"/>
</dbReference>
<organism evidence="1 2">
    <name type="scientific">Acidianus hospitalis</name>
    <dbReference type="NCBI Taxonomy" id="563177"/>
    <lineage>
        <taxon>Archaea</taxon>
        <taxon>Thermoproteota</taxon>
        <taxon>Thermoprotei</taxon>
        <taxon>Sulfolobales</taxon>
        <taxon>Sulfolobaceae</taxon>
        <taxon>Acidianus</taxon>
    </lineage>
</organism>
<dbReference type="AlphaFoldDB" id="A0A2T9X9R0"/>
<dbReference type="Proteomes" id="UP000245638">
    <property type="component" value="Unassembled WGS sequence"/>
</dbReference>
<accession>A0A2T9X9R0</accession>
<evidence type="ECO:0000313" key="2">
    <source>
        <dbReference type="Proteomes" id="UP000245638"/>
    </source>
</evidence>
<protein>
    <recommendedName>
        <fullName evidence="3">DUF4350 domain-containing protein</fullName>
    </recommendedName>
</protein>